<sequence>MRLTVVGCAGSYPGPGSAASCYLVEAPDGHGGTTRVVLDLGSGALGPLQHHLDPRDLDAVLLSHLHADHCLDLMGLYVLQRHHPGGSTGRRVPVHGPAGTAARLARGYDLVAPADMSAELDVQEWSPRTGVQVGSLRVTPFPVRHPVEAYALRVVWTDPAGQDHALVYSGDTDTCEGLDEAAAGADLLLCEAAFVEGRDEARGIHLTGRRAGEVAAAAGADLLVLTHVPAWNPPGVAAQEAAEVFLGRTVTAEPGAVHEVVHGG</sequence>
<dbReference type="SUPFAM" id="SSF56281">
    <property type="entry name" value="Metallo-hydrolase/oxidoreductase"/>
    <property type="match status" value="1"/>
</dbReference>
<organism evidence="2 3">
    <name type="scientific">Aquipuribacter hungaricus</name>
    <dbReference type="NCBI Taxonomy" id="545624"/>
    <lineage>
        <taxon>Bacteria</taxon>
        <taxon>Bacillati</taxon>
        <taxon>Actinomycetota</taxon>
        <taxon>Actinomycetes</taxon>
        <taxon>Micrococcales</taxon>
        <taxon>Intrasporangiaceae</taxon>
        <taxon>Aquipuribacter</taxon>
    </lineage>
</organism>
<feature type="domain" description="Metallo-beta-lactamase" evidence="1">
    <location>
        <begin position="18"/>
        <end position="209"/>
    </location>
</feature>
<name>A0ABV7WJI3_9MICO</name>
<proteinExistence type="predicted"/>
<dbReference type="SMART" id="SM00849">
    <property type="entry name" value="Lactamase_B"/>
    <property type="match status" value="1"/>
</dbReference>
<dbReference type="RefSeq" id="WP_376984381.1">
    <property type="nucleotide sequence ID" value="NZ_JBBEOI010000256.1"/>
</dbReference>
<dbReference type="Gene3D" id="3.60.15.10">
    <property type="entry name" value="Ribonuclease Z/Hydroxyacylglutathione hydrolase-like"/>
    <property type="match status" value="1"/>
</dbReference>
<dbReference type="PANTHER" id="PTHR46018">
    <property type="entry name" value="ZINC PHOSPHODIESTERASE ELAC PROTEIN 1"/>
    <property type="match status" value="1"/>
</dbReference>
<evidence type="ECO:0000259" key="1">
    <source>
        <dbReference type="SMART" id="SM00849"/>
    </source>
</evidence>
<keyword evidence="3" id="KW-1185">Reference proteome</keyword>
<protein>
    <submittedName>
        <fullName evidence="2">MBL fold metallo-hydrolase</fullName>
    </submittedName>
</protein>
<dbReference type="PANTHER" id="PTHR46018:SF4">
    <property type="entry name" value="METALLO-HYDROLASE YHFI-RELATED"/>
    <property type="match status" value="1"/>
</dbReference>
<dbReference type="Proteomes" id="UP001595685">
    <property type="component" value="Unassembled WGS sequence"/>
</dbReference>
<comment type="caution">
    <text evidence="2">The sequence shown here is derived from an EMBL/GenBank/DDBJ whole genome shotgun (WGS) entry which is preliminary data.</text>
</comment>
<evidence type="ECO:0000313" key="2">
    <source>
        <dbReference type="EMBL" id="MFC3690018.1"/>
    </source>
</evidence>
<dbReference type="InterPro" id="IPR001279">
    <property type="entry name" value="Metallo-B-lactamas"/>
</dbReference>
<accession>A0ABV7WJI3</accession>
<reference evidence="3" key="1">
    <citation type="journal article" date="2019" name="Int. J. Syst. Evol. Microbiol.">
        <title>The Global Catalogue of Microorganisms (GCM) 10K type strain sequencing project: providing services to taxonomists for standard genome sequencing and annotation.</title>
        <authorList>
            <consortium name="The Broad Institute Genomics Platform"/>
            <consortium name="The Broad Institute Genome Sequencing Center for Infectious Disease"/>
            <person name="Wu L."/>
            <person name="Ma J."/>
        </authorList>
    </citation>
    <scope>NUCLEOTIDE SEQUENCE [LARGE SCALE GENOMIC DNA]</scope>
    <source>
        <strain evidence="3">NCAIM B.02333</strain>
    </source>
</reference>
<dbReference type="CDD" id="cd07716">
    <property type="entry name" value="RNaseZ_short-form-like_MBL-fold"/>
    <property type="match status" value="1"/>
</dbReference>
<dbReference type="InterPro" id="IPR036866">
    <property type="entry name" value="RibonucZ/Hydroxyglut_hydro"/>
</dbReference>
<dbReference type="EMBL" id="JBHRWW010000015">
    <property type="protein sequence ID" value="MFC3690018.1"/>
    <property type="molecule type" value="Genomic_DNA"/>
</dbReference>
<dbReference type="PROSITE" id="PS51257">
    <property type="entry name" value="PROKAR_LIPOPROTEIN"/>
    <property type="match status" value="1"/>
</dbReference>
<gene>
    <name evidence="2" type="ORF">ACFOLH_16845</name>
</gene>
<dbReference type="Pfam" id="PF12706">
    <property type="entry name" value="Lactamase_B_2"/>
    <property type="match status" value="1"/>
</dbReference>
<evidence type="ECO:0000313" key="3">
    <source>
        <dbReference type="Proteomes" id="UP001595685"/>
    </source>
</evidence>